<evidence type="ECO:0000313" key="2">
    <source>
        <dbReference type="Proteomes" id="UP001732700"/>
    </source>
</evidence>
<organism evidence="1 2">
    <name type="scientific">Avena sativa</name>
    <name type="common">Oat</name>
    <dbReference type="NCBI Taxonomy" id="4498"/>
    <lineage>
        <taxon>Eukaryota</taxon>
        <taxon>Viridiplantae</taxon>
        <taxon>Streptophyta</taxon>
        <taxon>Embryophyta</taxon>
        <taxon>Tracheophyta</taxon>
        <taxon>Spermatophyta</taxon>
        <taxon>Magnoliopsida</taxon>
        <taxon>Liliopsida</taxon>
        <taxon>Poales</taxon>
        <taxon>Poaceae</taxon>
        <taxon>BOP clade</taxon>
        <taxon>Pooideae</taxon>
        <taxon>Poodae</taxon>
        <taxon>Poeae</taxon>
        <taxon>Poeae Chloroplast Group 1 (Aveneae type)</taxon>
        <taxon>Aveninae</taxon>
        <taxon>Avena</taxon>
    </lineage>
</organism>
<evidence type="ECO:0000313" key="1">
    <source>
        <dbReference type="EnsemblPlants" id="AVESA.00010b.r2.3CG0476510.1.CDS.1"/>
    </source>
</evidence>
<reference evidence="1" key="2">
    <citation type="submission" date="2025-09" db="UniProtKB">
        <authorList>
            <consortium name="EnsemblPlants"/>
        </authorList>
    </citation>
    <scope>IDENTIFICATION</scope>
</reference>
<keyword evidence="2" id="KW-1185">Reference proteome</keyword>
<name>A0ACD5VM36_AVESA</name>
<dbReference type="EnsemblPlants" id="AVESA.00010b.r2.3CG0476510.1">
    <property type="protein sequence ID" value="AVESA.00010b.r2.3CG0476510.1.CDS.1"/>
    <property type="gene ID" value="AVESA.00010b.r2.3CG0476510"/>
</dbReference>
<accession>A0ACD5VM36</accession>
<proteinExistence type="predicted"/>
<dbReference type="Proteomes" id="UP001732700">
    <property type="component" value="Chromosome 3C"/>
</dbReference>
<sequence length="136" mass="15848">MEFGGLGILHLGAFARALRLRWLWLKWNFPDRPWTKFGTPCDTLDHELFATATRVTIGDGRTASFWWSTWLGSSRLRSRFPLLYKHSARKHRSVANALLNNRWVLDLRRAPVQLILDDFILLWRLLHSGEAPLPTN</sequence>
<protein>
    <submittedName>
        <fullName evidence="1">Uncharacterized protein</fullName>
    </submittedName>
</protein>
<reference evidence="1" key="1">
    <citation type="submission" date="2021-05" db="EMBL/GenBank/DDBJ databases">
        <authorList>
            <person name="Scholz U."/>
            <person name="Mascher M."/>
            <person name="Fiebig A."/>
        </authorList>
    </citation>
    <scope>NUCLEOTIDE SEQUENCE [LARGE SCALE GENOMIC DNA]</scope>
</reference>